<accession>A0AAW2UML4</accession>
<dbReference type="EMBL" id="JACGWJ010000005">
    <property type="protein sequence ID" value="KAL0417798.1"/>
    <property type="molecule type" value="Genomic_DNA"/>
</dbReference>
<dbReference type="GO" id="GO:0016301">
    <property type="term" value="F:kinase activity"/>
    <property type="evidence" value="ECO:0007669"/>
    <property type="project" value="UniProtKB-KW"/>
</dbReference>
<gene>
    <name evidence="1" type="ORF">Sradi_1193300</name>
</gene>
<dbReference type="InterPro" id="IPR011009">
    <property type="entry name" value="Kinase-like_dom_sf"/>
</dbReference>
<dbReference type="AlphaFoldDB" id="A0AAW2UML4"/>
<protein>
    <submittedName>
        <fullName evidence="1">Wall-associated receptor kinase-like 3</fullName>
    </submittedName>
</protein>
<dbReference type="SUPFAM" id="SSF56112">
    <property type="entry name" value="Protein kinase-like (PK-like)"/>
    <property type="match status" value="1"/>
</dbReference>
<comment type="caution">
    <text evidence="1">The sequence shown here is derived from an EMBL/GenBank/DDBJ whole genome shotgun (WGS) entry which is preliminary data.</text>
</comment>
<proteinExistence type="predicted"/>
<reference evidence="1" key="1">
    <citation type="submission" date="2020-06" db="EMBL/GenBank/DDBJ databases">
        <authorList>
            <person name="Li T."/>
            <person name="Hu X."/>
            <person name="Zhang T."/>
            <person name="Song X."/>
            <person name="Zhang H."/>
            <person name="Dai N."/>
            <person name="Sheng W."/>
            <person name="Hou X."/>
            <person name="Wei L."/>
        </authorList>
    </citation>
    <scope>NUCLEOTIDE SEQUENCE</scope>
    <source>
        <strain evidence="1">G02</strain>
        <tissue evidence="1">Leaf</tissue>
    </source>
</reference>
<keyword evidence="1" id="KW-0418">Kinase</keyword>
<dbReference type="Gene3D" id="1.10.510.10">
    <property type="entry name" value="Transferase(Phosphotransferase) domain 1"/>
    <property type="match status" value="1"/>
</dbReference>
<keyword evidence="1" id="KW-0675">Receptor</keyword>
<reference evidence="1" key="2">
    <citation type="journal article" date="2024" name="Plant">
        <title>Genomic evolution and insights into agronomic trait innovations of Sesamum species.</title>
        <authorList>
            <person name="Miao H."/>
            <person name="Wang L."/>
            <person name="Qu L."/>
            <person name="Liu H."/>
            <person name="Sun Y."/>
            <person name="Le M."/>
            <person name="Wang Q."/>
            <person name="Wei S."/>
            <person name="Zheng Y."/>
            <person name="Lin W."/>
            <person name="Duan Y."/>
            <person name="Cao H."/>
            <person name="Xiong S."/>
            <person name="Wang X."/>
            <person name="Wei L."/>
            <person name="Li C."/>
            <person name="Ma Q."/>
            <person name="Ju M."/>
            <person name="Zhao R."/>
            <person name="Li G."/>
            <person name="Mu C."/>
            <person name="Tian Q."/>
            <person name="Mei H."/>
            <person name="Zhang T."/>
            <person name="Gao T."/>
            <person name="Zhang H."/>
        </authorList>
    </citation>
    <scope>NUCLEOTIDE SEQUENCE</scope>
    <source>
        <strain evidence="1">G02</strain>
    </source>
</reference>
<name>A0AAW2UML4_SESRA</name>
<organism evidence="1">
    <name type="scientific">Sesamum radiatum</name>
    <name type="common">Black benniseed</name>
    <dbReference type="NCBI Taxonomy" id="300843"/>
    <lineage>
        <taxon>Eukaryota</taxon>
        <taxon>Viridiplantae</taxon>
        <taxon>Streptophyta</taxon>
        <taxon>Embryophyta</taxon>
        <taxon>Tracheophyta</taxon>
        <taxon>Spermatophyta</taxon>
        <taxon>Magnoliopsida</taxon>
        <taxon>eudicotyledons</taxon>
        <taxon>Gunneridae</taxon>
        <taxon>Pentapetalae</taxon>
        <taxon>asterids</taxon>
        <taxon>lamiids</taxon>
        <taxon>Lamiales</taxon>
        <taxon>Pedaliaceae</taxon>
        <taxon>Sesamum</taxon>
    </lineage>
</organism>
<feature type="non-terminal residue" evidence="1">
    <location>
        <position position="1"/>
    </location>
</feature>
<keyword evidence="1" id="KW-0808">Transferase</keyword>
<evidence type="ECO:0000313" key="1">
    <source>
        <dbReference type="EMBL" id="KAL0417798.1"/>
    </source>
</evidence>
<sequence>DWNPKLYDFGMITGGIFPDKTKYSFQCLYGCWGYREPRGFWSHRTDEYAFGVLLLGLITKEVYTEEDRLNFKPCVAERAFEKYSCDRELVGGENFRFSLVHKSFEADPSFCASDALSITRLALYCVNYLPSDRPDLNGVVYWLQRLKAVRRHLRVFIENCKL</sequence>